<keyword evidence="4" id="KW-0067">ATP-binding</keyword>
<evidence type="ECO:0000256" key="2">
    <source>
        <dbReference type="ARBA" id="ARBA00022801"/>
    </source>
</evidence>
<accession>A0A2G9UB85</accession>
<feature type="compositionally biased region" description="Gly residues" evidence="6">
    <location>
        <begin position="320"/>
        <end position="338"/>
    </location>
</feature>
<dbReference type="PANTHER" id="PTHR12131:SF1">
    <property type="entry name" value="ATP-DEPENDENT RNA HELICASE SUPV3L1, MITOCHONDRIAL-RELATED"/>
    <property type="match status" value="1"/>
</dbReference>
<feature type="region of interest" description="Disordered" evidence="6">
    <location>
        <begin position="301"/>
        <end position="343"/>
    </location>
</feature>
<evidence type="ECO:0000256" key="3">
    <source>
        <dbReference type="ARBA" id="ARBA00022806"/>
    </source>
</evidence>
<sequence>MDFVGGETSSVEKVKSHAEPQITPESKEPDSPVMEDVQAALEKDLPKPAVIFAPPERYAYAKQLDPESCHAEYKSLVPNMAKKYPFELDGFQQAAVVCMEKGESVFVAAHTSAGKTVVAEYAVALCEHHKTRAIYTSPIKALSNQKFRDFKMMFTDVGLVTGYSVFLLFEFIIRSMLYNGSEVIRDLEWVVFDEVHYINNAERGHVWEEVLIMLPSHVKIVMLSATVPNCIEFADWVGRIKNRKINVVSTLKRPVPLEHYLYTGQDGKTKKDLFKIVDMNGNWQDIGYRKAADAKANKQNAIANQGRQGGGFDRGDGANRGRGGQARGGHSGNTGGFSGKPTGKNDKNVYISLIDFLRTNEQLPMVHLMKELCMRGFAVHHSGILPILKEVVELLFQKGYVKMAGRAGRRGLDTTGTVIVLCKQPKLVEPGQLQLIMMGKAAPLVSQFRVTYSMLLNLLRVEHLRVEDMLQRSFVESASLREGPKRKSNLEKVWLLPTGLSHQTVGT</sequence>
<dbReference type="GO" id="GO:0070478">
    <property type="term" value="P:nuclear-transcribed mRNA catabolic process, 3'-5' exonucleolytic nonsense-mediated decay"/>
    <property type="evidence" value="ECO:0007669"/>
    <property type="project" value="TreeGrafter"/>
</dbReference>
<dbReference type="InterPro" id="IPR050699">
    <property type="entry name" value="RNA-DNA_Helicase"/>
</dbReference>
<feature type="domain" description="Helicase ATP-binding" evidence="7">
    <location>
        <begin position="96"/>
        <end position="245"/>
    </location>
</feature>
<evidence type="ECO:0000313" key="8">
    <source>
        <dbReference type="EMBL" id="PIO67474.1"/>
    </source>
</evidence>
<dbReference type="InterPro" id="IPR011545">
    <property type="entry name" value="DEAD/DEAH_box_helicase_dom"/>
</dbReference>
<evidence type="ECO:0000256" key="4">
    <source>
        <dbReference type="ARBA" id="ARBA00022840"/>
    </source>
</evidence>
<evidence type="ECO:0000256" key="5">
    <source>
        <dbReference type="ARBA" id="ARBA00047984"/>
    </source>
</evidence>
<reference evidence="8 9" key="1">
    <citation type="submission" date="2015-09" db="EMBL/GenBank/DDBJ databases">
        <title>Draft genome of the parasitic nematode Teladorsagia circumcincta isolate WARC Sus (inbred).</title>
        <authorList>
            <person name="Mitreva M."/>
        </authorList>
    </citation>
    <scope>NUCLEOTIDE SEQUENCE [LARGE SCALE GENOMIC DNA]</scope>
    <source>
        <strain evidence="8 9">S</strain>
    </source>
</reference>
<evidence type="ECO:0000256" key="1">
    <source>
        <dbReference type="ARBA" id="ARBA00022741"/>
    </source>
</evidence>
<comment type="catalytic activity">
    <reaction evidence="5">
        <text>ATP + H2O = ADP + phosphate + H(+)</text>
        <dbReference type="Rhea" id="RHEA:13065"/>
        <dbReference type="ChEBI" id="CHEBI:15377"/>
        <dbReference type="ChEBI" id="CHEBI:15378"/>
        <dbReference type="ChEBI" id="CHEBI:30616"/>
        <dbReference type="ChEBI" id="CHEBI:43474"/>
        <dbReference type="ChEBI" id="CHEBI:456216"/>
        <dbReference type="EC" id="3.6.4.13"/>
    </reaction>
</comment>
<dbReference type="Gene3D" id="3.40.50.300">
    <property type="entry name" value="P-loop containing nucleotide triphosphate hydrolases"/>
    <property type="match status" value="4"/>
</dbReference>
<keyword evidence="9" id="KW-1185">Reference proteome</keyword>
<name>A0A2G9UB85_TELCI</name>
<dbReference type="SUPFAM" id="SSF52540">
    <property type="entry name" value="P-loop containing nucleoside triphosphate hydrolases"/>
    <property type="match status" value="2"/>
</dbReference>
<dbReference type="FunFam" id="3.40.50.300:FF:000354">
    <property type="entry name" value="ATP-dependent RNA helicase SKI2"/>
    <property type="match status" value="1"/>
</dbReference>
<organism evidence="8 9">
    <name type="scientific">Teladorsagia circumcincta</name>
    <name type="common">Brown stomach worm</name>
    <name type="synonym">Ostertagia circumcincta</name>
    <dbReference type="NCBI Taxonomy" id="45464"/>
    <lineage>
        <taxon>Eukaryota</taxon>
        <taxon>Metazoa</taxon>
        <taxon>Ecdysozoa</taxon>
        <taxon>Nematoda</taxon>
        <taxon>Chromadorea</taxon>
        <taxon>Rhabditida</taxon>
        <taxon>Rhabditina</taxon>
        <taxon>Rhabditomorpha</taxon>
        <taxon>Strongyloidea</taxon>
        <taxon>Trichostrongylidae</taxon>
        <taxon>Teladorsagia</taxon>
    </lineage>
</organism>
<keyword evidence="2" id="KW-0378">Hydrolase</keyword>
<dbReference type="GO" id="GO:0005524">
    <property type="term" value="F:ATP binding"/>
    <property type="evidence" value="ECO:0007669"/>
    <property type="project" value="UniProtKB-KW"/>
</dbReference>
<dbReference type="GO" id="GO:0055087">
    <property type="term" value="C:Ski complex"/>
    <property type="evidence" value="ECO:0007669"/>
    <property type="project" value="TreeGrafter"/>
</dbReference>
<gene>
    <name evidence="8" type="ORF">TELCIR_10777</name>
</gene>
<feature type="region of interest" description="Disordered" evidence="6">
    <location>
        <begin position="1"/>
        <end position="34"/>
    </location>
</feature>
<dbReference type="PROSITE" id="PS51192">
    <property type="entry name" value="HELICASE_ATP_BIND_1"/>
    <property type="match status" value="1"/>
</dbReference>
<dbReference type="EMBL" id="KZ347575">
    <property type="protein sequence ID" value="PIO67474.1"/>
    <property type="molecule type" value="Genomic_DNA"/>
</dbReference>
<evidence type="ECO:0000313" key="9">
    <source>
        <dbReference type="Proteomes" id="UP000230423"/>
    </source>
</evidence>
<protein>
    <submittedName>
        <fullName evidence="8">DEAD/DEAH box helicase</fullName>
    </submittedName>
</protein>
<dbReference type="GO" id="GO:0003676">
    <property type="term" value="F:nucleic acid binding"/>
    <property type="evidence" value="ECO:0007669"/>
    <property type="project" value="InterPro"/>
</dbReference>
<dbReference type="SMART" id="SM00487">
    <property type="entry name" value="DEXDc"/>
    <property type="match status" value="1"/>
</dbReference>
<dbReference type="Proteomes" id="UP000230423">
    <property type="component" value="Unassembled WGS sequence"/>
</dbReference>
<dbReference type="AlphaFoldDB" id="A0A2G9UB85"/>
<evidence type="ECO:0000259" key="7">
    <source>
        <dbReference type="PROSITE" id="PS51192"/>
    </source>
</evidence>
<dbReference type="Pfam" id="PF00270">
    <property type="entry name" value="DEAD"/>
    <property type="match status" value="1"/>
</dbReference>
<dbReference type="InterPro" id="IPR014001">
    <property type="entry name" value="Helicase_ATP-bd"/>
</dbReference>
<dbReference type="GO" id="GO:0016787">
    <property type="term" value="F:hydrolase activity"/>
    <property type="evidence" value="ECO:0007669"/>
    <property type="project" value="UniProtKB-KW"/>
</dbReference>
<evidence type="ECO:0000256" key="6">
    <source>
        <dbReference type="SAM" id="MobiDB-lite"/>
    </source>
</evidence>
<dbReference type="Gene3D" id="1.10.3380.30">
    <property type="match status" value="1"/>
</dbReference>
<dbReference type="OrthoDB" id="64767at2759"/>
<dbReference type="PANTHER" id="PTHR12131">
    <property type="entry name" value="ATP-DEPENDENT RNA AND DNA HELICASE"/>
    <property type="match status" value="1"/>
</dbReference>
<dbReference type="InterPro" id="IPR027417">
    <property type="entry name" value="P-loop_NTPase"/>
</dbReference>
<keyword evidence="3 8" id="KW-0347">Helicase</keyword>
<proteinExistence type="predicted"/>
<keyword evidence="1" id="KW-0547">Nucleotide-binding</keyword>
<dbReference type="GO" id="GO:0003724">
    <property type="term" value="F:RNA helicase activity"/>
    <property type="evidence" value="ECO:0007669"/>
    <property type="project" value="UniProtKB-EC"/>
</dbReference>